<dbReference type="InterPro" id="IPR001304">
    <property type="entry name" value="C-type_lectin-like"/>
</dbReference>
<feature type="signal peptide" evidence="3">
    <location>
        <begin position="1"/>
        <end position="23"/>
    </location>
</feature>
<evidence type="ECO:0000256" key="2">
    <source>
        <dbReference type="ARBA" id="ARBA00023157"/>
    </source>
</evidence>
<name>A0A1S3JIF8_LINAN</name>
<dbReference type="Gene3D" id="3.10.100.10">
    <property type="entry name" value="Mannose-Binding Protein A, subunit A"/>
    <property type="match status" value="3"/>
</dbReference>
<feature type="chain" id="PRO_5015128368" evidence="3">
    <location>
        <begin position="24"/>
        <end position="726"/>
    </location>
</feature>
<dbReference type="CDD" id="cd00037">
    <property type="entry name" value="CLECT"/>
    <property type="match status" value="3"/>
</dbReference>
<keyword evidence="2" id="KW-1015">Disulfide bond</keyword>
<dbReference type="Gene3D" id="2.20.100.10">
    <property type="entry name" value="Thrombospondin type-1 (TSP1) repeat"/>
    <property type="match status" value="3"/>
</dbReference>
<dbReference type="PROSITE" id="PS50041">
    <property type="entry name" value="C_TYPE_LECTIN_2"/>
    <property type="match status" value="3"/>
</dbReference>
<keyword evidence="5" id="KW-1185">Reference proteome</keyword>
<proteinExistence type="predicted"/>
<evidence type="ECO:0000256" key="1">
    <source>
        <dbReference type="ARBA" id="ARBA00022737"/>
    </source>
</evidence>
<dbReference type="PRINTS" id="PR01705">
    <property type="entry name" value="TSP1REPEAT"/>
</dbReference>
<feature type="domain" description="C-type lectin" evidence="4">
    <location>
        <begin position="37"/>
        <end position="158"/>
    </location>
</feature>
<dbReference type="InterPro" id="IPR052065">
    <property type="entry name" value="Compl_asym_regulator"/>
</dbReference>
<sequence>MTWCWILTTLLLLIACTIQPGRGAVYCPPYSNYFEWVGPYCLRFENFYKKSWYDAKRECEAKGTHLLVLETTGKRDEIIRYSENKGNWEYYWVDGTKVNGKWIWSSTRKPLSTALWMPEEPNGDGSCMQYYSDFNDRQKGPKGLNDRSCSLAYEFICEDDSVNGMWRAWGSWSSCSVTCSSGQRFRTRVCDNPAPKGAGAPCSGLDRQTEPCHHRTCPVDGAWSVWTHWSTCSKTCGQGHRTRHRACNSPPPTNGGKDCPGQLVQVETCKGQPCPAKLCPAGFTEVTNSLCLYISDPKTEAYNYFLSMKVCASLSPLSRLMTVKNTYEYHNMVRFLTTATEYWIGDDTTSSSDASTKLGGGSFALWAAGYPSSLSLGNCVDLSGKSGAFLWQDAPCWERKPFICELRPKDGMAPIVGFVLKKLCSPIYTVSCVFITPLDITANSDTTGVENIMEDSSKKGIFLFLLVVLVYWVHFTQGACYPPRYGIQTRSTRQRYTTGCGFWGWGRCSRYRYVTTYQCVFLAVDGGWGAWSHWSACGSFCGQSTRLRLRSCNNPHKQNGGRDCVGSNVQKESCDEGFCSGSPCPSGFTKISENWCLYISGKNVLKTYSDANTFCTSLSKHARLVTIKHKAEQDIIVKKLPAHADCWIGLDDRTTEGQFVFSDGTKLGQGSFTHWEEGSPSKSTLADCVFIDGKGAGYMWRDTRCEERKMFSCEIRAKMISTSLIG</sequence>
<gene>
    <name evidence="6" type="primary">LOC106173573</name>
</gene>
<dbReference type="InterPro" id="IPR016186">
    <property type="entry name" value="C-type_lectin-like/link_sf"/>
</dbReference>
<dbReference type="OrthoDB" id="6337382at2759"/>
<dbReference type="Pfam" id="PF00059">
    <property type="entry name" value="Lectin_C"/>
    <property type="match status" value="2"/>
</dbReference>
<feature type="domain" description="C-type lectin" evidence="4">
    <location>
        <begin position="287"/>
        <end position="405"/>
    </location>
</feature>
<dbReference type="InterPro" id="IPR036383">
    <property type="entry name" value="TSP1_rpt_sf"/>
</dbReference>
<dbReference type="SUPFAM" id="SSF82895">
    <property type="entry name" value="TSP-1 type 1 repeat"/>
    <property type="match status" value="3"/>
</dbReference>
<protein>
    <submittedName>
        <fullName evidence="6">Uncharacterized protein LOC106173573</fullName>
    </submittedName>
</protein>
<dbReference type="Proteomes" id="UP000085678">
    <property type="component" value="Unplaced"/>
</dbReference>
<dbReference type="InterPro" id="IPR018378">
    <property type="entry name" value="C-type_lectin_CS"/>
</dbReference>
<dbReference type="SMART" id="SM00209">
    <property type="entry name" value="TSP1"/>
    <property type="match status" value="3"/>
</dbReference>
<dbReference type="SMART" id="SM00034">
    <property type="entry name" value="CLECT"/>
    <property type="match status" value="3"/>
</dbReference>
<dbReference type="InterPro" id="IPR000884">
    <property type="entry name" value="TSP1_rpt"/>
</dbReference>
<dbReference type="SUPFAM" id="SSF56436">
    <property type="entry name" value="C-type lectin-like"/>
    <property type="match status" value="3"/>
</dbReference>
<dbReference type="STRING" id="7574.A0A1S3JIF8"/>
<evidence type="ECO:0000313" key="5">
    <source>
        <dbReference type="Proteomes" id="UP000085678"/>
    </source>
</evidence>
<evidence type="ECO:0000313" key="6">
    <source>
        <dbReference type="RefSeq" id="XP_013410195.2"/>
    </source>
</evidence>
<dbReference type="PROSITE" id="PS50092">
    <property type="entry name" value="TSP1"/>
    <property type="match status" value="3"/>
</dbReference>
<dbReference type="KEGG" id="lak:106173573"/>
<evidence type="ECO:0000259" key="4">
    <source>
        <dbReference type="PROSITE" id="PS50041"/>
    </source>
</evidence>
<keyword evidence="3" id="KW-0732">Signal</keyword>
<evidence type="ECO:0000256" key="3">
    <source>
        <dbReference type="SAM" id="SignalP"/>
    </source>
</evidence>
<dbReference type="InParanoid" id="A0A1S3JIF8"/>
<dbReference type="Pfam" id="PF00090">
    <property type="entry name" value="TSP_1"/>
    <property type="match status" value="3"/>
</dbReference>
<dbReference type="GeneID" id="106173573"/>
<organism evidence="5 6">
    <name type="scientific">Lingula anatina</name>
    <name type="common">Brachiopod</name>
    <name type="synonym">Lingula unguis</name>
    <dbReference type="NCBI Taxonomy" id="7574"/>
    <lineage>
        <taxon>Eukaryota</taxon>
        <taxon>Metazoa</taxon>
        <taxon>Spiralia</taxon>
        <taxon>Lophotrochozoa</taxon>
        <taxon>Brachiopoda</taxon>
        <taxon>Linguliformea</taxon>
        <taxon>Lingulata</taxon>
        <taxon>Lingulida</taxon>
        <taxon>Linguloidea</taxon>
        <taxon>Lingulidae</taxon>
        <taxon>Lingula</taxon>
    </lineage>
</organism>
<feature type="domain" description="C-type lectin" evidence="4">
    <location>
        <begin position="592"/>
        <end position="714"/>
    </location>
</feature>
<dbReference type="InterPro" id="IPR016187">
    <property type="entry name" value="CTDL_fold"/>
</dbReference>
<dbReference type="PANTHER" id="PTHR22906">
    <property type="entry name" value="PROPERDIN"/>
    <property type="match status" value="1"/>
</dbReference>
<keyword evidence="1" id="KW-0677">Repeat</keyword>
<reference evidence="6" key="1">
    <citation type="submission" date="2025-08" db="UniProtKB">
        <authorList>
            <consortium name="RefSeq"/>
        </authorList>
    </citation>
    <scope>IDENTIFICATION</scope>
    <source>
        <tissue evidence="6">Gonads</tissue>
    </source>
</reference>
<dbReference type="PANTHER" id="PTHR22906:SF21">
    <property type="entry name" value="SEMA DOMAIN-CONTAINING PROTEIN"/>
    <property type="match status" value="1"/>
</dbReference>
<dbReference type="AlphaFoldDB" id="A0A1S3JIF8"/>
<dbReference type="FunFam" id="2.20.100.10:FF:000002">
    <property type="entry name" value="Unc-5 netrin receptor C"/>
    <property type="match status" value="2"/>
</dbReference>
<dbReference type="RefSeq" id="XP_013410195.2">
    <property type="nucleotide sequence ID" value="XM_013554741.2"/>
</dbReference>
<dbReference type="FunFam" id="2.20.100.10:FF:000007">
    <property type="entry name" value="Thrombospondin 1"/>
    <property type="match status" value="1"/>
</dbReference>
<accession>A0A1S3JIF8</accession>
<dbReference type="PROSITE" id="PS00615">
    <property type="entry name" value="C_TYPE_LECTIN_1"/>
    <property type="match status" value="2"/>
</dbReference>